<dbReference type="AlphaFoldDB" id="A0A9P1GYA3"/>
<dbReference type="PANTHER" id="PTHR21299">
    <property type="entry name" value="CYTIDYLATE KINASE/PANTOATE-BETA-ALANINE LIGASE"/>
    <property type="match status" value="1"/>
</dbReference>
<gene>
    <name evidence="12" type="ORF">PPNO1_LOCUS2786</name>
</gene>
<dbReference type="OrthoDB" id="2020436at2759"/>
<evidence type="ECO:0000313" key="13">
    <source>
        <dbReference type="Proteomes" id="UP000838763"/>
    </source>
</evidence>
<reference evidence="12" key="1">
    <citation type="submission" date="2022-11" db="EMBL/GenBank/DDBJ databases">
        <authorList>
            <person name="Scott C."/>
            <person name="Bruce N."/>
        </authorList>
    </citation>
    <scope>NUCLEOTIDE SEQUENCE</scope>
</reference>
<dbReference type="GO" id="GO:0004592">
    <property type="term" value="F:pantoate-beta-alanine ligase activity"/>
    <property type="evidence" value="ECO:0007669"/>
    <property type="project" value="UniProtKB-EC"/>
</dbReference>
<keyword evidence="13" id="KW-1185">Reference proteome</keyword>
<evidence type="ECO:0000256" key="11">
    <source>
        <dbReference type="ARBA" id="ARBA00048258"/>
    </source>
</evidence>
<dbReference type="InterPro" id="IPR014729">
    <property type="entry name" value="Rossmann-like_a/b/a_fold"/>
</dbReference>
<dbReference type="EC" id="6.3.2.1" evidence="3"/>
<comment type="similarity">
    <text evidence="2">Belongs to the pantothenate synthetase family.</text>
</comment>
<protein>
    <recommendedName>
        <fullName evidence="4">Pantoate--beta-alanine ligase</fullName>
        <ecNumber evidence="3">6.3.2.1</ecNumber>
    </recommendedName>
    <alternativeName>
        <fullName evidence="10">Pantoate-activating enzyme</fullName>
    </alternativeName>
    <alternativeName>
        <fullName evidence="9">Pantothenate synthetase</fullName>
    </alternativeName>
</protein>
<dbReference type="InterPro" id="IPR042176">
    <property type="entry name" value="Pantoate_ligase_C"/>
</dbReference>
<evidence type="ECO:0000256" key="8">
    <source>
        <dbReference type="ARBA" id="ARBA00022840"/>
    </source>
</evidence>
<comment type="pathway">
    <text evidence="1">Cofactor biosynthesis; (R)-pantothenate biosynthesis; (R)-pantothenate from (R)-pantoate and beta-alanine: step 1/1.</text>
</comment>
<keyword evidence="6" id="KW-0566">Pantothenate biosynthesis</keyword>
<dbReference type="GO" id="GO:0015940">
    <property type="term" value="P:pantothenate biosynthetic process"/>
    <property type="evidence" value="ECO:0007669"/>
    <property type="project" value="UniProtKB-KW"/>
</dbReference>
<dbReference type="Gene3D" id="3.30.1300.10">
    <property type="entry name" value="Pantoate-beta-alanine ligase, C-terminal domain"/>
    <property type="match status" value="1"/>
</dbReference>
<evidence type="ECO:0000313" key="12">
    <source>
        <dbReference type="EMBL" id="CAI4213036.1"/>
    </source>
</evidence>
<evidence type="ECO:0000256" key="3">
    <source>
        <dbReference type="ARBA" id="ARBA00012219"/>
    </source>
</evidence>
<evidence type="ECO:0000256" key="9">
    <source>
        <dbReference type="ARBA" id="ARBA00029902"/>
    </source>
</evidence>
<sequence>MLSTSHPNNLQLARAPRLQNHVLARNPSLRPSIRVLRSVPALRAWRDPLVHQHRLVGLNHHVVVSIYLNPAQFGVAEDFASYPSTWDADVAAIARLDRELADDGANLGRVSAVFAPATADMYPEGFPARRSTQGQLRLHHPRRRAQPRLLWPKDAQQTVIIRRLVRDFLLPIDVLPQRLPRHPPPRLATVLSRALSAADAEYARGARQSSVILGAARHVLQTTLDQQMALAPSERATYLVDYISLADPDTMQELDVVDSEKGAILSGAVKMLEVEEPREGEDLGHSGGPPVRLIDNIRLQPVSTK</sequence>
<dbReference type="InterPro" id="IPR003721">
    <property type="entry name" value="Pantoate_ligase"/>
</dbReference>
<keyword evidence="8" id="KW-0067">ATP-binding</keyword>
<evidence type="ECO:0000256" key="4">
    <source>
        <dbReference type="ARBA" id="ARBA00015647"/>
    </source>
</evidence>
<name>A0A9P1GYA3_9PEZI</name>
<evidence type="ECO:0000256" key="10">
    <source>
        <dbReference type="ARBA" id="ARBA00032806"/>
    </source>
</evidence>
<dbReference type="Gene3D" id="3.40.50.620">
    <property type="entry name" value="HUPs"/>
    <property type="match status" value="1"/>
</dbReference>
<organism evidence="12 13">
    <name type="scientific">Parascedosporium putredinis</name>
    <dbReference type="NCBI Taxonomy" id="1442378"/>
    <lineage>
        <taxon>Eukaryota</taxon>
        <taxon>Fungi</taxon>
        <taxon>Dikarya</taxon>
        <taxon>Ascomycota</taxon>
        <taxon>Pezizomycotina</taxon>
        <taxon>Sordariomycetes</taxon>
        <taxon>Hypocreomycetidae</taxon>
        <taxon>Microascales</taxon>
        <taxon>Microascaceae</taxon>
        <taxon>Parascedosporium</taxon>
    </lineage>
</organism>
<dbReference type="GO" id="GO:0005524">
    <property type="term" value="F:ATP binding"/>
    <property type="evidence" value="ECO:0007669"/>
    <property type="project" value="UniProtKB-KW"/>
</dbReference>
<comment type="catalytic activity">
    <reaction evidence="11">
        <text>(R)-pantoate + beta-alanine + ATP = (R)-pantothenate + AMP + diphosphate + H(+)</text>
        <dbReference type="Rhea" id="RHEA:10912"/>
        <dbReference type="ChEBI" id="CHEBI:15378"/>
        <dbReference type="ChEBI" id="CHEBI:15980"/>
        <dbReference type="ChEBI" id="CHEBI:29032"/>
        <dbReference type="ChEBI" id="CHEBI:30616"/>
        <dbReference type="ChEBI" id="CHEBI:33019"/>
        <dbReference type="ChEBI" id="CHEBI:57966"/>
        <dbReference type="ChEBI" id="CHEBI:456215"/>
        <dbReference type="EC" id="6.3.2.1"/>
    </reaction>
</comment>
<proteinExistence type="inferred from homology"/>
<dbReference type="EMBL" id="CALLCH030000007">
    <property type="protein sequence ID" value="CAI4213036.1"/>
    <property type="molecule type" value="Genomic_DNA"/>
</dbReference>
<evidence type="ECO:0000256" key="7">
    <source>
        <dbReference type="ARBA" id="ARBA00022741"/>
    </source>
</evidence>
<dbReference type="Pfam" id="PF02569">
    <property type="entry name" value="Pantoate_ligase"/>
    <property type="match status" value="1"/>
</dbReference>
<evidence type="ECO:0000256" key="5">
    <source>
        <dbReference type="ARBA" id="ARBA00022598"/>
    </source>
</evidence>
<evidence type="ECO:0000256" key="6">
    <source>
        <dbReference type="ARBA" id="ARBA00022655"/>
    </source>
</evidence>
<keyword evidence="5" id="KW-0436">Ligase</keyword>
<keyword evidence="7" id="KW-0547">Nucleotide-binding</keyword>
<evidence type="ECO:0000256" key="2">
    <source>
        <dbReference type="ARBA" id="ARBA00009256"/>
    </source>
</evidence>
<evidence type="ECO:0000256" key="1">
    <source>
        <dbReference type="ARBA" id="ARBA00004990"/>
    </source>
</evidence>
<comment type="caution">
    <text evidence="12">The sequence shown here is derived from an EMBL/GenBank/DDBJ whole genome shotgun (WGS) entry which is preliminary data.</text>
</comment>
<dbReference type="SUPFAM" id="SSF52374">
    <property type="entry name" value="Nucleotidylyl transferase"/>
    <property type="match status" value="1"/>
</dbReference>
<dbReference type="PANTHER" id="PTHR21299:SF1">
    <property type="entry name" value="PANTOATE--BETA-ALANINE LIGASE"/>
    <property type="match status" value="1"/>
</dbReference>
<dbReference type="Proteomes" id="UP000838763">
    <property type="component" value="Unassembled WGS sequence"/>
</dbReference>
<accession>A0A9P1GYA3</accession>